<dbReference type="RefSeq" id="WP_204412836.1">
    <property type="nucleotide sequence ID" value="NZ_JAFBED010000001.1"/>
</dbReference>
<gene>
    <name evidence="1" type="ORF">JOC95_000375</name>
</gene>
<organism evidence="1 2">
    <name type="scientific">Sutcliffiella tianshenii</name>
    <dbReference type="NCBI Taxonomy" id="1463404"/>
    <lineage>
        <taxon>Bacteria</taxon>
        <taxon>Bacillati</taxon>
        <taxon>Bacillota</taxon>
        <taxon>Bacilli</taxon>
        <taxon>Bacillales</taxon>
        <taxon>Bacillaceae</taxon>
        <taxon>Sutcliffiella</taxon>
    </lineage>
</organism>
<evidence type="ECO:0000313" key="2">
    <source>
        <dbReference type="Proteomes" id="UP000737402"/>
    </source>
</evidence>
<dbReference type="Proteomes" id="UP000737402">
    <property type="component" value="Unassembled WGS sequence"/>
</dbReference>
<reference evidence="1 2" key="1">
    <citation type="submission" date="2021-01" db="EMBL/GenBank/DDBJ databases">
        <title>Genomic Encyclopedia of Type Strains, Phase IV (KMG-IV): sequencing the most valuable type-strain genomes for metagenomic binning, comparative biology and taxonomic classification.</title>
        <authorList>
            <person name="Goeker M."/>
        </authorList>
    </citation>
    <scope>NUCLEOTIDE SEQUENCE [LARGE SCALE GENOMIC DNA]</scope>
    <source>
        <strain evidence="1 2">DSM 25879</strain>
    </source>
</reference>
<accession>A0ABS2NVH2</accession>
<evidence type="ECO:0000313" key="1">
    <source>
        <dbReference type="EMBL" id="MBM7618533.1"/>
    </source>
</evidence>
<proteinExistence type="predicted"/>
<dbReference type="InterPro" id="IPR016181">
    <property type="entry name" value="Acyl_CoA_acyltransferase"/>
</dbReference>
<keyword evidence="2" id="KW-1185">Reference proteome</keyword>
<comment type="caution">
    <text evidence="1">The sequence shown here is derived from an EMBL/GenBank/DDBJ whole genome shotgun (WGS) entry which is preliminary data.</text>
</comment>
<protein>
    <recommendedName>
        <fullName evidence="3">N-acetyltransferase domain-containing protein</fullName>
    </recommendedName>
</protein>
<sequence>MKSKYYRNVKTQDDYNAFYDLLIPSFQEMGYILECPVGNVSRILSMNDEGEYTGTGEFIPYTLDERTPINQYFPFHKNPFIQANVKHIVELDGICIHKDFRGTGTLDYLFYGTLEIGRKSNIQYIVCVLNPSLYIALKSAYRVPIERLGKRIQRGKYSLYPCLLNCGYIYRNVREFPWLYNIYEKDNNLARDLIYSPSTPEAEASGTVSTASFSFPFPEVSRQ</sequence>
<evidence type="ECO:0008006" key="3">
    <source>
        <dbReference type="Google" id="ProtNLM"/>
    </source>
</evidence>
<name>A0ABS2NVH2_9BACI</name>
<dbReference type="EMBL" id="JAFBED010000001">
    <property type="protein sequence ID" value="MBM7618533.1"/>
    <property type="molecule type" value="Genomic_DNA"/>
</dbReference>
<dbReference type="Gene3D" id="3.40.630.30">
    <property type="match status" value="1"/>
</dbReference>
<dbReference type="SUPFAM" id="SSF55729">
    <property type="entry name" value="Acyl-CoA N-acyltransferases (Nat)"/>
    <property type="match status" value="1"/>
</dbReference>